<sequence length="336" mass="39325">MPDDGKDLPAQLTLDHVSPATLLLEKQRQMHEVQIALDAQKEEYARKAEAYKRREDMLRKKDLELQESLVQFNKFLKDKYDKRMKYDRMAQEERRQRQMREKEIASRQQFLKTIQIQCRQLKKQVRQHEQYQAFLTRVQDENLSEWPELESILSRSQALEMAYKDLMERQNTMISRNETLRNEFSSYTKEQITMNLNLNNKIAQLQSQLEQAESTSALRESEEDKRRRAKAERSREISVVIMAVNNLYQRCVRQCGSLNHSEQLKQLTATADGNEPPKSAPAETTDNDSDNPENVEETKLMLDVIGNYMIDFMAIVDEAPALVKPPATRASKQLPL</sequence>
<feature type="region of interest" description="Disordered" evidence="3">
    <location>
        <begin position="269"/>
        <end position="294"/>
    </location>
</feature>
<dbReference type="Proteomes" id="UP000039324">
    <property type="component" value="Unassembled WGS sequence"/>
</dbReference>
<keyword evidence="7" id="KW-1185">Reference proteome</keyword>
<dbReference type="PANTHER" id="PTHR21683">
    <property type="entry name" value="COILED-COIL DOMAIN-CONTAINING PROTEIN 42 LIKE-2-LIKE-RELATED"/>
    <property type="match status" value="1"/>
</dbReference>
<dbReference type="Pfam" id="PF13863">
    <property type="entry name" value="DUF4200"/>
    <property type="match status" value="1"/>
</dbReference>
<feature type="region of interest" description="Disordered" evidence="3">
    <location>
        <begin position="213"/>
        <end position="232"/>
    </location>
</feature>
<reference evidence="6 8" key="2">
    <citation type="submission" date="2018-03" db="EMBL/GenBank/DDBJ databases">
        <authorList>
            <person name="Fogelqvist J."/>
        </authorList>
    </citation>
    <scope>NUCLEOTIDE SEQUENCE [LARGE SCALE GENOMIC DNA]</scope>
</reference>
<reference evidence="5 7" key="1">
    <citation type="submission" date="2015-02" db="EMBL/GenBank/DDBJ databases">
        <authorList>
            <person name="Chooi Y.-H."/>
        </authorList>
    </citation>
    <scope>NUCLEOTIDE SEQUENCE [LARGE SCALE GENOMIC DNA]</scope>
    <source>
        <strain evidence="5">E3</strain>
    </source>
</reference>
<geneLocation type="mitochondrion" evidence="6"/>
<dbReference type="InterPro" id="IPR025252">
    <property type="entry name" value="DUF4200"/>
</dbReference>
<dbReference type="OMA" id="RCTSGIH"/>
<feature type="compositionally biased region" description="Acidic residues" evidence="3">
    <location>
        <begin position="285"/>
        <end position="294"/>
    </location>
</feature>
<evidence type="ECO:0000313" key="8">
    <source>
        <dbReference type="Proteomes" id="UP000290189"/>
    </source>
</evidence>
<dbReference type="GO" id="GO:0005856">
    <property type="term" value="C:cytoskeleton"/>
    <property type="evidence" value="ECO:0007669"/>
    <property type="project" value="UniProtKB-ARBA"/>
</dbReference>
<evidence type="ECO:0000313" key="5">
    <source>
        <dbReference type="EMBL" id="CEO96020.1"/>
    </source>
</evidence>
<dbReference type="OrthoDB" id="10264298at2759"/>
<protein>
    <recommendedName>
        <fullName evidence="4">DUF4200 domain-containing protein</fullName>
    </recommendedName>
</protein>
<keyword evidence="1 2" id="KW-0175">Coiled coil</keyword>
<accession>A0A0G4ILL1</accession>
<evidence type="ECO:0000313" key="7">
    <source>
        <dbReference type="Proteomes" id="UP000039324"/>
    </source>
</evidence>
<name>A0A0G4ILL1_PLABS</name>
<dbReference type="AlphaFoldDB" id="A0A0G4ILL1"/>
<evidence type="ECO:0000256" key="1">
    <source>
        <dbReference type="ARBA" id="ARBA00023054"/>
    </source>
</evidence>
<evidence type="ECO:0000313" key="6">
    <source>
        <dbReference type="EMBL" id="SPQ93434.1"/>
    </source>
</evidence>
<dbReference type="PANTHER" id="PTHR21683:SF2">
    <property type="entry name" value="COILED-COIL DOMAIN-CONTAINING PROTEIN 42 LIKE-2-LIKE"/>
    <property type="match status" value="1"/>
</dbReference>
<dbReference type="STRING" id="37360.A0A0G4ILL1"/>
<feature type="domain" description="DUF4200" evidence="4">
    <location>
        <begin position="23"/>
        <end position="139"/>
    </location>
</feature>
<dbReference type="InterPro" id="IPR051147">
    <property type="entry name" value="CFAP_domain-containing"/>
</dbReference>
<feature type="compositionally biased region" description="Basic and acidic residues" evidence="3">
    <location>
        <begin position="219"/>
        <end position="232"/>
    </location>
</feature>
<gene>
    <name evidence="5" type="ORF">PBRA_004710</name>
    <name evidence="6" type="ORF">PLBR_LOCUS649</name>
</gene>
<keyword evidence="6" id="KW-0496">Mitochondrion</keyword>
<dbReference type="Proteomes" id="UP000290189">
    <property type="component" value="Unassembled WGS sequence"/>
</dbReference>
<feature type="coiled-coil region" evidence="2">
    <location>
        <begin position="23"/>
        <end position="61"/>
    </location>
</feature>
<evidence type="ECO:0000256" key="3">
    <source>
        <dbReference type="SAM" id="MobiDB-lite"/>
    </source>
</evidence>
<dbReference type="EMBL" id="CDSF01000046">
    <property type="protein sequence ID" value="CEO96020.1"/>
    <property type="molecule type" value="Genomic_DNA"/>
</dbReference>
<evidence type="ECO:0000259" key="4">
    <source>
        <dbReference type="Pfam" id="PF13863"/>
    </source>
</evidence>
<dbReference type="EMBL" id="OVEO01000001">
    <property type="protein sequence ID" value="SPQ93434.1"/>
    <property type="molecule type" value="Genomic_DNA"/>
</dbReference>
<evidence type="ECO:0000256" key="2">
    <source>
        <dbReference type="SAM" id="Coils"/>
    </source>
</evidence>
<proteinExistence type="predicted"/>
<organism evidence="5 7">
    <name type="scientific">Plasmodiophora brassicae</name>
    <name type="common">Clubroot disease agent</name>
    <dbReference type="NCBI Taxonomy" id="37360"/>
    <lineage>
        <taxon>Eukaryota</taxon>
        <taxon>Sar</taxon>
        <taxon>Rhizaria</taxon>
        <taxon>Endomyxa</taxon>
        <taxon>Phytomyxea</taxon>
        <taxon>Plasmodiophorida</taxon>
        <taxon>Plasmodiophoridae</taxon>
        <taxon>Plasmodiophora</taxon>
    </lineage>
</organism>